<evidence type="ECO:0000256" key="3">
    <source>
        <dbReference type="SAM" id="MobiDB-lite"/>
    </source>
</evidence>
<dbReference type="SMART" id="SM00487">
    <property type="entry name" value="DEXDc"/>
    <property type="match status" value="1"/>
</dbReference>
<dbReference type="Proteomes" id="UP001383192">
    <property type="component" value="Unassembled WGS sequence"/>
</dbReference>
<accession>A0AAW0ALL5</accession>
<dbReference type="SUPFAM" id="SSF52540">
    <property type="entry name" value="P-loop containing nucleoside triphosphate hydrolases"/>
    <property type="match status" value="1"/>
</dbReference>
<dbReference type="AlphaFoldDB" id="A0AAW0ALL5"/>
<dbReference type="Pfam" id="PF00176">
    <property type="entry name" value="SNF2-rel_dom"/>
    <property type="match status" value="1"/>
</dbReference>
<evidence type="ECO:0000313" key="6">
    <source>
        <dbReference type="Proteomes" id="UP001383192"/>
    </source>
</evidence>
<dbReference type="EMBL" id="JAYKXP010000378">
    <property type="protein sequence ID" value="KAK7014074.1"/>
    <property type="molecule type" value="Genomic_DNA"/>
</dbReference>
<sequence>MPPFAQVQMLDTEATFDARVDLDDEDRERKIDYYAVAHKIQERITRRPSILVGGTLQEYQLKGLQWMVSLFNNHLNGILADEMGLGKTIQTISLITFLMEVKQIHGAYLVIVPLSNMTNWSGEFAKWAPSVKVISYKGNPTTRRALQGDLRVGQFQVLLTTYEYIIKDRPHSSKIKWVHTIIDKDNRMKNAQSKLSQTLTTTLVTPLLRPPQDLQFGEMKKHRMTANDKDAKGRPFFPSSTTIH</sequence>
<dbReference type="InterPro" id="IPR000330">
    <property type="entry name" value="SNF2_N"/>
</dbReference>
<keyword evidence="2" id="KW-0067">ATP-binding</keyword>
<keyword evidence="5" id="KW-0378">Hydrolase</keyword>
<dbReference type="PANTHER" id="PTHR10799">
    <property type="entry name" value="SNF2/RAD54 HELICASE FAMILY"/>
    <property type="match status" value="1"/>
</dbReference>
<dbReference type="GO" id="GO:0005524">
    <property type="term" value="F:ATP binding"/>
    <property type="evidence" value="ECO:0007669"/>
    <property type="project" value="InterPro"/>
</dbReference>
<organism evidence="5 6">
    <name type="scientific">Paramarasmius palmivorus</name>
    <dbReference type="NCBI Taxonomy" id="297713"/>
    <lineage>
        <taxon>Eukaryota</taxon>
        <taxon>Fungi</taxon>
        <taxon>Dikarya</taxon>
        <taxon>Basidiomycota</taxon>
        <taxon>Agaricomycotina</taxon>
        <taxon>Agaricomycetes</taxon>
        <taxon>Agaricomycetidae</taxon>
        <taxon>Agaricales</taxon>
        <taxon>Marasmiineae</taxon>
        <taxon>Marasmiaceae</taxon>
        <taxon>Paramarasmius</taxon>
    </lineage>
</organism>
<reference evidence="5 6" key="1">
    <citation type="submission" date="2024-01" db="EMBL/GenBank/DDBJ databases">
        <title>A draft genome for a cacao thread blight-causing isolate of Paramarasmius palmivorus.</title>
        <authorList>
            <person name="Baruah I.K."/>
            <person name="Bukari Y."/>
            <person name="Amoako-Attah I."/>
            <person name="Meinhardt L.W."/>
            <person name="Bailey B.A."/>
            <person name="Cohen S.P."/>
        </authorList>
    </citation>
    <scope>NUCLEOTIDE SEQUENCE [LARGE SCALE GENOMIC DNA]</scope>
    <source>
        <strain evidence="5 6">GH-12</strain>
    </source>
</reference>
<keyword evidence="6" id="KW-1185">Reference proteome</keyword>
<name>A0AAW0ALL5_9AGAR</name>
<gene>
    <name evidence="5" type="primary">snf21_2</name>
    <name evidence="5" type="ORF">VNI00_019436</name>
</gene>
<evidence type="ECO:0000256" key="2">
    <source>
        <dbReference type="ARBA" id="ARBA00022840"/>
    </source>
</evidence>
<dbReference type="Gene3D" id="3.40.50.10810">
    <property type="entry name" value="Tandem AAA-ATPase domain"/>
    <property type="match status" value="1"/>
</dbReference>
<feature type="domain" description="Helicase ATP-binding" evidence="4">
    <location>
        <begin position="68"/>
        <end position="221"/>
    </location>
</feature>
<keyword evidence="5" id="KW-0347">Helicase</keyword>
<comment type="caution">
    <text evidence="5">The sequence shown here is derived from an EMBL/GenBank/DDBJ whole genome shotgun (WGS) entry which is preliminary data.</text>
</comment>
<proteinExistence type="predicted"/>
<protein>
    <submittedName>
        <fullName evidence="5">ATP-dependent DNA helicase Snf21</fullName>
    </submittedName>
</protein>
<evidence type="ECO:0000256" key="1">
    <source>
        <dbReference type="ARBA" id="ARBA00022741"/>
    </source>
</evidence>
<evidence type="ECO:0000259" key="4">
    <source>
        <dbReference type="PROSITE" id="PS51192"/>
    </source>
</evidence>
<dbReference type="GO" id="GO:0004386">
    <property type="term" value="F:helicase activity"/>
    <property type="evidence" value="ECO:0007669"/>
    <property type="project" value="UniProtKB-KW"/>
</dbReference>
<dbReference type="PROSITE" id="PS51192">
    <property type="entry name" value="HELICASE_ATP_BIND_1"/>
    <property type="match status" value="1"/>
</dbReference>
<dbReference type="InterPro" id="IPR027417">
    <property type="entry name" value="P-loop_NTPase"/>
</dbReference>
<dbReference type="InterPro" id="IPR038718">
    <property type="entry name" value="SNF2-like_sf"/>
</dbReference>
<keyword evidence="1" id="KW-0547">Nucleotide-binding</keyword>
<dbReference type="InterPro" id="IPR014001">
    <property type="entry name" value="Helicase_ATP-bd"/>
</dbReference>
<evidence type="ECO:0000313" key="5">
    <source>
        <dbReference type="EMBL" id="KAK7014074.1"/>
    </source>
</evidence>
<feature type="region of interest" description="Disordered" evidence="3">
    <location>
        <begin position="222"/>
        <end position="244"/>
    </location>
</feature>